<dbReference type="Proteomes" id="UP001230504">
    <property type="component" value="Unassembled WGS sequence"/>
</dbReference>
<organism evidence="2 3">
    <name type="scientific">Colletotrichum navitas</name>
    <dbReference type="NCBI Taxonomy" id="681940"/>
    <lineage>
        <taxon>Eukaryota</taxon>
        <taxon>Fungi</taxon>
        <taxon>Dikarya</taxon>
        <taxon>Ascomycota</taxon>
        <taxon>Pezizomycotina</taxon>
        <taxon>Sordariomycetes</taxon>
        <taxon>Hypocreomycetidae</taxon>
        <taxon>Glomerellales</taxon>
        <taxon>Glomerellaceae</taxon>
        <taxon>Colletotrichum</taxon>
        <taxon>Colletotrichum graminicola species complex</taxon>
    </lineage>
</organism>
<evidence type="ECO:0000313" key="3">
    <source>
        <dbReference type="Proteomes" id="UP001230504"/>
    </source>
</evidence>
<dbReference type="GeneID" id="85443594"/>
<dbReference type="AlphaFoldDB" id="A0AAD8PK28"/>
<evidence type="ECO:0000256" key="1">
    <source>
        <dbReference type="SAM" id="MobiDB-lite"/>
    </source>
</evidence>
<reference evidence="2" key="1">
    <citation type="submission" date="2021-06" db="EMBL/GenBank/DDBJ databases">
        <title>Comparative genomics, transcriptomics and evolutionary studies reveal genomic signatures of adaptation to plant cell wall in hemibiotrophic fungi.</title>
        <authorList>
            <consortium name="DOE Joint Genome Institute"/>
            <person name="Baroncelli R."/>
            <person name="Diaz J.F."/>
            <person name="Benocci T."/>
            <person name="Peng M."/>
            <person name="Battaglia E."/>
            <person name="Haridas S."/>
            <person name="Andreopoulos W."/>
            <person name="Labutti K."/>
            <person name="Pangilinan J."/>
            <person name="Floch G.L."/>
            <person name="Makela M.R."/>
            <person name="Henrissat B."/>
            <person name="Grigoriev I.V."/>
            <person name="Crouch J.A."/>
            <person name="De Vries R.P."/>
            <person name="Sukno S.A."/>
            <person name="Thon M.R."/>
        </authorList>
    </citation>
    <scope>NUCLEOTIDE SEQUENCE</scope>
    <source>
        <strain evidence="2">CBS 125086</strain>
    </source>
</reference>
<feature type="non-terminal residue" evidence="2">
    <location>
        <position position="123"/>
    </location>
</feature>
<proteinExistence type="predicted"/>
<comment type="caution">
    <text evidence="2">The sequence shown here is derived from an EMBL/GenBank/DDBJ whole genome shotgun (WGS) entry which is preliminary data.</text>
</comment>
<gene>
    <name evidence="2" type="ORF">LY79DRAFT_572383</name>
</gene>
<dbReference type="EMBL" id="JAHLJV010000150">
    <property type="protein sequence ID" value="KAK1566266.1"/>
    <property type="molecule type" value="Genomic_DNA"/>
</dbReference>
<evidence type="ECO:0000313" key="2">
    <source>
        <dbReference type="EMBL" id="KAK1566266.1"/>
    </source>
</evidence>
<sequence>MLTNLDVTGERDGSRPDWRPDPLTVERRAYSSKICNAIYLSACGSSRVLDDESVDKSIHLSTLVPANLRGSDTSLGLWGAWMIQHWAFAGRHRPDYYSSPHWLIYGRADGIPSSPVGMVVCDG</sequence>
<protein>
    <submittedName>
        <fullName evidence="2">Uncharacterized protein</fullName>
    </submittedName>
</protein>
<name>A0AAD8PK28_9PEZI</name>
<accession>A0AAD8PK28</accession>
<feature type="compositionally biased region" description="Basic and acidic residues" evidence="1">
    <location>
        <begin position="8"/>
        <end position="21"/>
    </location>
</feature>
<keyword evidence="3" id="KW-1185">Reference proteome</keyword>
<feature type="region of interest" description="Disordered" evidence="1">
    <location>
        <begin position="1"/>
        <end position="21"/>
    </location>
</feature>
<dbReference type="RefSeq" id="XP_060407454.1">
    <property type="nucleotide sequence ID" value="XM_060559354.1"/>
</dbReference>